<evidence type="ECO:0000256" key="1">
    <source>
        <dbReference type="ARBA" id="ARBA00022574"/>
    </source>
</evidence>
<evidence type="ECO:0000256" key="2">
    <source>
        <dbReference type="ARBA" id="ARBA00022737"/>
    </source>
</evidence>
<keyword evidence="1 3" id="KW-0853">WD repeat</keyword>
<dbReference type="PANTHER" id="PTHR36348">
    <property type="entry name" value="EXPRESSED PROTEIN"/>
    <property type="match status" value="1"/>
</dbReference>
<name>A0ABD0V860_DENTH</name>
<dbReference type="InterPro" id="IPR036322">
    <property type="entry name" value="WD40_repeat_dom_sf"/>
</dbReference>
<dbReference type="PROSITE" id="PS50082">
    <property type="entry name" value="WD_REPEATS_2"/>
    <property type="match status" value="4"/>
</dbReference>
<dbReference type="Proteomes" id="UP001552299">
    <property type="component" value="Unassembled WGS sequence"/>
</dbReference>
<dbReference type="SMART" id="SM00320">
    <property type="entry name" value="WD40"/>
    <property type="match status" value="3"/>
</dbReference>
<dbReference type="PROSITE" id="PS00678">
    <property type="entry name" value="WD_REPEATS_1"/>
    <property type="match status" value="3"/>
</dbReference>
<evidence type="ECO:0000313" key="5">
    <source>
        <dbReference type="Proteomes" id="UP001552299"/>
    </source>
</evidence>
<dbReference type="InterPro" id="IPR001680">
    <property type="entry name" value="WD40_rpt"/>
</dbReference>
<dbReference type="EMBL" id="JANQDX010000008">
    <property type="protein sequence ID" value="KAL0920798.1"/>
    <property type="molecule type" value="Genomic_DNA"/>
</dbReference>
<accession>A0ABD0V860</accession>
<evidence type="ECO:0000313" key="4">
    <source>
        <dbReference type="EMBL" id="KAL0920798.1"/>
    </source>
</evidence>
<feature type="repeat" description="WD" evidence="3">
    <location>
        <begin position="35"/>
        <end position="76"/>
    </location>
</feature>
<dbReference type="PRINTS" id="PR00320">
    <property type="entry name" value="GPROTEINBRPT"/>
</dbReference>
<protein>
    <submittedName>
        <fullName evidence="4">Uncharacterized protein</fullName>
    </submittedName>
</protein>
<proteinExistence type="predicted"/>
<organism evidence="4 5">
    <name type="scientific">Dendrobium thyrsiflorum</name>
    <name type="common">Pinecone-like raceme dendrobium</name>
    <name type="synonym">Orchid</name>
    <dbReference type="NCBI Taxonomy" id="117978"/>
    <lineage>
        <taxon>Eukaryota</taxon>
        <taxon>Viridiplantae</taxon>
        <taxon>Streptophyta</taxon>
        <taxon>Embryophyta</taxon>
        <taxon>Tracheophyta</taxon>
        <taxon>Spermatophyta</taxon>
        <taxon>Magnoliopsida</taxon>
        <taxon>Liliopsida</taxon>
        <taxon>Asparagales</taxon>
        <taxon>Orchidaceae</taxon>
        <taxon>Epidendroideae</taxon>
        <taxon>Malaxideae</taxon>
        <taxon>Dendrobiinae</taxon>
        <taxon>Dendrobium</taxon>
    </lineage>
</organism>
<dbReference type="PROSITE" id="PS50294">
    <property type="entry name" value="WD_REPEATS_REGION"/>
    <property type="match status" value="3"/>
</dbReference>
<feature type="repeat" description="WD" evidence="3">
    <location>
        <begin position="77"/>
        <end position="118"/>
    </location>
</feature>
<dbReference type="InterPro" id="IPR015943">
    <property type="entry name" value="WD40/YVTN_repeat-like_dom_sf"/>
</dbReference>
<dbReference type="PANTHER" id="PTHR36348:SF1">
    <property type="entry name" value="EXPRESSED PROTEIN"/>
    <property type="match status" value="1"/>
</dbReference>
<dbReference type="InterPro" id="IPR019775">
    <property type="entry name" value="WD40_repeat_CS"/>
</dbReference>
<dbReference type="SUPFAM" id="SSF50978">
    <property type="entry name" value="WD40 repeat-like"/>
    <property type="match status" value="1"/>
</dbReference>
<feature type="repeat" description="WD" evidence="3">
    <location>
        <begin position="5"/>
        <end position="34"/>
    </location>
</feature>
<dbReference type="Pfam" id="PF00400">
    <property type="entry name" value="WD40"/>
    <property type="match status" value="4"/>
</dbReference>
<reference evidence="4 5" key="1">
    <citation type="journal article" date="2024" name="Plant Biotechnol. J.">
        <title>Dendrobium thyrsiflorum genome and its molecular insights into genes involved in important horticultural traits.</title>
        <authorList>
            <person name="Chen B."/>
            <person name="Wang J.Y."/>
            <person name="Zheng P.J."/>
            <person name="Li K.L."/>
            <person name="Liang Y.M."/>
            <person name="Chen X.F."/>
            <person name="Zhang C."/>
            <person name="Zhao X."/>
            <person name="He X."/>
            <person name="Zhang G.Q."/>
            <person name="Liu Z.J."/>
            <person name="Xu Q."/>
        </authorList>
    </citation>
    <scope>NUCLEOTIDE SEQUENCE [LARGE SCALE GENOMIC DNA]</scope>
    <source>
        <strain evidence="4">GZMU011</strain>
    </source>
</reference>
<dbReference type="CDD" id="cd00200">
    <property type="entry name" value="WD40"/>
    <property type="match status" value="1"/>
</dbReference>
<dbReference type="AlphaFoldDB" id="A0ABD0V860"/>
<keyword evidence="2" id="KW-0677">Repeat</keyword>
<sequence>MWKEFGPFGHYFASASHDRTARIWSMDRIQPLRIMAGHLSDVDCVQWHANCNYIATGSSDKTVRLWDVQTGESVRIFIGHRSMILSLAMSPDGRYLASGDEDGTIMMWDLSTGRCVSPLMGHNSCVWTLAFSCEGTLLASGSADGTVKLWDVTSSNKATKMDDNKGSSGNRLRLLKAFPTKSTPVYTLQLIVRQSGFMATAPVFGFYLHYRSKGASQQRWDILVDTSFRSWRGYSLVSPPKCGKRRTLVYAVNQDAEKSFKKTLEVDRLIDTLRVSNPAELEQLVVENVLAFNEGFWIRLAARTETYYEELAASVMSIVDRLVHKANEKIESATDILKAILRPVVDGVREVSWPPQNPEALKLMEEEVHKREREGQLDEGFLAEVNAQLRQATEDGDKPGLAAMLQKVLQLYASKFLGKRSYAYKGGEVLKAEKFLESIIEAPEERWDKLLIEGLNLVSPEELYAVIKKRIERVLIRTEGGSYQQRILTEYLKGIQLRTEGVWQGTSKYASAMQWGKTAKIQWSRNATWSCSKIFVNRQWISFMFYRGEVLKAEKFLESIIEAPEERWDKLLIEGLNLVSPEELYAVIKKRIERVLIRTEGGSYQQRILTEYLKGIQLRTEGVFFLGLMVLLNMLQPCNGGKQQKYSGLGMQLGPAPRFLLIVSGFHSCFTVKLIPTASTSLKALNKYWSGMEDQSCSKKSNYNHYLFICREMISAFLSAMPNFLKSFVVKLLWDKMNRSIERIIVEILKEFINKKRKI</sequence>
<feature type="repeat" description="WD" evidence="3">
    <location>
        <begin position="119"/>
        <end position="160"/>
    </location>
</feature>
<dbReference type="InterPro" id="IPR020472">
    <property type="entry name" value="WD40_PAC1"/>
</dbReference>
<keyword evidence="5" id="KW-1185">Reference proteome</keyword>
<gene>
    <name evidence="4" type="ORF">M5K25_009967</name>
</gene>
<dbReference type="Gene3D" id="2.130.10.10">
    <property type="entry name" value="YVTN repeat-like/Quinoprotein amine dehydrogenase"/>
    <property type="match status" value="2"/>
</dbReference>
<evidence type="ECO:0000256" key="3">
    <source>
        <dbReference type="PROSITE-ProRule" id="PRU00221"/>
    </source>
</evidence>
<comment type="caution">
    <text evidence="4">The sequence shown here is derived from an EMBL/GenBank/DDBJ whole genome shotgun (WGS) entry which is preliminary data.</text>
</comment>